<sequence length="433" mass="49216">PTKRPPGDLAVQNLLSNEPSAICALKAIPRELFAPLFNAAFKSGNKNTFTAMVEIWPFTSLHIGTLSVQEPQRELLKSMVVSLPLLPTHDSALWSYKLRVLNLRQDAGCKTVCPEISSNSPICFYSCAYSEHAILKIEIQYSIENSESESQSSRQPMELLVDISLDSTLRDREFLSLLVSKEEQSLGSLHFRCRDLQIDKLSNCKSTLRLLNLKFVDHLAVDQVSLSEVTPLFSQVAHLARLSLSKITCRFLNGNRMVNLKVLNLSLFCLTNHLRNLLRILPSGLNFLCRPFCELSYNDFKFLSLHPHASHLKRLNLSNNSMDWKDFEPFHNLLEKVSGTLQHLAINHSTVQFHVLSVTCNPITMSTLIRILQHLTPLTELKYVIYAIPVHCYGRWHFQGSLDQDKLADVQSQLKTMLQMAQRSDMNWVTLSD</sequence>
<evidence type="ECO:0000313" key="4">
    <source>
        <dbReference type="Proteomes" id="UP000694381"/>
    </source>
</evidence>
<dbReference type="PANTHER" id="PTHR14224">
    <property type="entry name" value="SIMILAR TO PREFERENTIALLY EXPRESSED ANTIGEN IN MELANOMA-LIKE 3"/>
    <property type="match status" value="1"/>
</dbReference>
<evidence type="ECO:0000256" key="1">
    <source>
        <dbReference type="ARBA" id="ARBA00022614"/>
    </source>
</evidence>
<organism evidence="3 4">
    <name type="scientific">Nannospalax galili</name>
    <name type="common">Northern Israeli blind subterranean mole rat</name>
    <name type="synonym">Spalax galili</name>
    <dbReference type="NCBI Taxonomy" id="1026970"/>
    <lineage>
        <taxon>Eukaryota</taxon>
        <taxon>Metazoa</taxon>
        <taxon>Chordata</taxon>
        <taxon>Craniata</taxon>
        <taxon>Vertebrata</taxon>
        <taxon>Euteleostomi</taxon>
        <taxon>Mammalia</taxon>
        <taxon>Eutheria</taxon>
        <taxon>Euarchontoglires</taxon>
        <taxon>Glires</taxon>
        <taxon>Rodentia</taxon>
        <taxon>Myomorpha</taxon>
        <taxon>Muroidea</taxon>
        <taxon>Spalacidae</taxon>
        <taxon>Spalacinae</taxon>
        <taxon>Nannospalax</taxon>
    </lineage>
</organism>
<accession>A0A8C6R7Q2</accession>
<name>A0A8C6R7Q2_NANGA</name>
<reference evidence="3" key="2">
    <citation type="submission" date="2025-09" db="UniProtKB">
        <authorList>
            <consortium name="Ensembl"/>
        </authorList>
    </citation>
    <scope>IDENTIFICATION</scope>
</reference>
<keyword evidence="1" id="KW-0433">Leucine-rich repeat</keyword>
<dbReference type="GeneTree" id="ENSGT01030000234531"/>
<keyword evidence="4" id="KW-1185">Reference proteome</keyword>
<dbReference type="SUPFAM" id="SSF52047">
    <property type="entry name" value="RNI-like"/>
    <property type="match status" value="1"/>
</dbReference>
<dbReference type="InterPro" id="IPR050694">
    <property type="entry name" value="LRRC14/PRAME"/>
</dbReference>
<dbReference type="Ensembl" id="ENSNGAT00000018666.1">
    <property type="protein sequence ID" value="ENSNGAP00000013091.1"/>
    <property type="gene ID" value="ENSNGAG00000014763.1"/>
</dbReference>
<dbReference type="AlphaFoldDB" id="A0A8C6R7Q2"/>
<dbReference type="GO" id="GO:0005737">
    <property type="term" value="C:cytoplasm"/>
    <property type="evidence" value="ECO:0007669"/>
    <property type="project" value="TreeGrafter"/>
</dbReference>
<dbReference type="Proteomes" id="UP000694381">
    <property type="component" value="Unassembled WGS sequence"/>
</dbReference>
<proteinExistence type="predicted"/>
<reference evidence="3" key="1">
    <citation type="submission" date="2025-08" db="UniProtKB">
        <authorList>
            <consortium name="Ensembl"/>
        </authorList>
    </citation>
    <scope>IDENTIFICATION</scope>
</reference>
<protein>
    <submittedName>
        <fullName evidence="3">Uncharacterized protein</fullName>
    </submittedName>
</protein>
<keyword evidence="2" id="KW-0677">Repeat</keyword>
<evidence type="ECO:0000256" key="2">
    <source>
        <dbReference type="ARBA" id="ARBA00022737"/>
    </source>
</evidence>
<evidence type="ECO:0000313" key="3">
    <source>
        <dbReference type="Ensembl" id="ENSNGAP00000013091.1"/>
    </source>
</evidence>
<dbReference type="PANTHER" id="PTHR14224:SF92">
    <property type="entry name" value="EXPRESSED SEQUENCE AV320801-RELATED"/>
    <property type="match status" value="1"/>
</dbReference>